<dbReference type="InterPro" id="IPR020846">
    <property type="entry name" value="MFS_dom"/>
</dbReference>
<dbReference type="SUPFAM" id="SSF103473">
    <property type="entry name" value="MFS general substrate transporter"/>
    <property type="match status" value="1"/>
</dbReference>
<feature type="transmembrane region" description="Helical" evidence="1">
    <location>
        <begin position="276"/>
        <end position="292"/>
    </location>
</feature>
<feature type="transmembrane region" description="Helical" evidence="1">
    <location>
        <begin position="166"/>
        <end position="187"/>
    </location>
</feature>
<feature type="transmembrane region" description="Helical" evidence="1">
    <location>
        <begin position="101"/>
        <end position="124"/>
    </location>
</feature>
<sequence length="410" mass="44461">MKRYRELLATRFVKSLIVSAFPARMAYGMIGLCIFFKVERETNSVAIAGLAIGLNGITGALTAGIRGSMLDRWGQRWPLRIFVPSYALLILTLNIMHSQNLILIVAFVLGMTAPPINISVRPLWIDIVPRSSLRTAYALDTVSMNTATVIGPILATTLSLSSRPEFALIVAAFSMALGGGALAIHPVSNAWIPEKKDKGQGNLIRNKAIQLLMLEGIFIGIGWGAFNVAIPSFATLEEVPWRTGWVLASLGIATVVGGIFGGLVSNKVSSLISWRRIYLIWAALTIPLAFTYPGWSMAILGAAIGLVSGAGQVFYFEVLEAVRPKGSQASSLGWIWTVEGTFMAFGSALGGWICQHYSPRYALGLTTSMTLVGLLVIFIGWQRFQPANKIPTVEEDLNAQLDSTSDQFRH</sequence>
<dbReference type="InterPro" id="IPR036259">
    <property type="entry name" value="MFS_trans_sf"/>
</dbReference>
<reference evidence="3" key="1">
    <citation type="submission" date="2020-05" db="EMBL/GenBank/DDBJ databases">
        <authorList>
            <person name="Chiriac C."/>
            <person name="Salcher M."/>
            <person name="Ghai R."/>
            <person name="Kavagutti S V."/>
        </authorList>
    </citation>
    <scope>NUCLEOTIDE SEQUENCE</scope>
</reference>
<feature type="transmembrane region" description="Helical" evidence="1">
    <location>
        <begin position="331"/>
        <end position="353"/>
    </location>
</feature>
<keyword evidence="1" id="KW-0472">Membrane</keyword>
<evidence type="ECO:0000259" key="2">
    <source>
        <dbReference type="PROSITE" id="PS50850"/>
    </source>
</evidence>
<keyword evidence="1" id="KW-1133">Transmembrane helix</keyword>
<name>A0A6J6BZB4_9ZZZZ</name>
<dbReference type="PANTHER" id="PTHR23542:SF1">
    <property type="entry name" value="MAJOR FACILITATOR SUPERFAMILY (MFS) PROFILE DOMAIN-CONTAINING PROTEIN"/>
    <property type="match status" value="1"/>
</dbReference>
<evidence type="ECO:0000256" key="1">
    <source>
        <dbReference type="SAM" id="Phobius"/>
    </source>
</evidence>
<accession>A0A6J6BZB4</accession>
<evidence type="ECO:0000313" key="4">
    <source>
        <dbReference type="EMBL" id="CAB5113005.1"/>
    </source>
</evidence>
<feature type="transmembrane region" description="Helical" evidence="1">
    <location>
        <begin position="359"/>
        <end position="381"/>
    </location>
</feature>
<feature type="transmembrane region" description="Helical" evidence="1">
    <location>
        <begin position="77"/>
        <end position="95"/>
    </location>
</feature>
<evidence type="ECO:0000313" key="3">
    <source>
        <dbReference type="EMBL" id="CAB4544256.1"/>
    </source>
</evidence>
<organism evidence="3">
    <name type="scientific">freshwater metagenome</name>
    <dbReference type="NCBI Taxonomy" id="449393"/>
    <lineage>
        <taxon>unclassified sequences</taxon>
        <taxon>metagenomes</taxon>
        <taxon>ecological metagenomes</taxon>
    </lineage>
</organism>
<gene>
    <name evidence="3" type="ORF">UFOPK1438_00658</name>
    <name evidence="4" type="ORF">UFOPK4424_00268</name>
</gene>
<dbReference type="Gene3D" id="1.20.1250.20">
    <property type="entry name" value="MFS general substrate transporter like domains"/>
    <property type="match status" value="2"/>
</dbReference>
<feature type="transmembrane region" description="Helical" evidence="1">
    <location>
        <begin position="245"/>
        <end position="264"/>
    </location>
</feature>
<feature type="domain" description="Major facilitator superfamily (MFS) profile" evidence="2">
    <location>
        <begin position="208"/>
        <end position="410"/>
    </location>
</feature>
<feature type="transmembrane region" description="Helical" evidence="1">
    <location>
        <begin position="12"/>
        <end position="38"/>
    </location>
</feature>
<dbReference type="Pfam" id="PF07690">
    <property type="entry name" value="MFS_1"/>
    <property type="match status" value="1"/>
</dbReference>
<keyword evidence="1" id="KW-0812">Transmembrane</keyword>
<protein>
    <submittedName>
        <fullName evidence="3">Unannotated protein</fullName>
    </submittedName>
</protein>
<proteinExistence type="predicted"/>
<feature type="transmembrane region" description="Helical" evidence="1">
    <location>
        <begin position="208"/>
        <end position="233"/>
    </location>
</feature>
<dbReference type="GO" id="GO:0022857">
    <property type="term" value="F:transmembrane transporter activity"/>
    <property type="evidence" value="ECO:0007669"/>
    <property type="project" value="InterPro"/>
</dbReference>
<dbReference type="PANTHER" id="PTHR23542">
    <property type="match status" value="1"/>
</dbReference>
<dbReference type="PROSITE" id="PS50850">
    <property type="entry name" value="MFS"/>
    <property type="match status" value="1"/>
</dbReference>
<feature type="transmembrane region" description="Helical" evidence="1">
    <location>
        <begin position="44"/>
        <end position="65"/>
    </location>
</feature>
<dbReference type="EMBL" id="CAEZSM010000072">
    <property type="protein sequence ID" value="CAB4544256.1"/>
    <property type="molecule type" value="Genomic_DNA"/>
</dbReference>
<dbReference type="InterPro" id="IPR011701">
    <property type="entry name" value="MFS"/>
</dbReference>
<dbReference type="AlphaFoldDB" id="A0A6J6BZB4"/>
<feature type="transmembrane region" description="Helical" evidence="1">
    <location>
        <begin position="136"/>
        <end position="160"/>
    </location>
</feature>
<dbReference type="EMBL" id="CAFBRW010000032">
    <property type="protein sequence ID" value="CAB5113005.1"/>
    <property type="molecule type" value="Genomic_DNA"/>
</dbReference>